<reference evidence="5 6" key="1">
    <citation type="journal article" date="2019" name="Sci. Data">
        <title>Hybrid genome assembly and annotation of Danionella translucida.</title>
        <authorList>
            <person name="Kadobianskyi M."/>
            <person name="Schulze L."/>
            <person name="Schuelke M."/>
            <person name="Judkewitz B."/>
        </authorList>
    </citation>
    <scope>NUCLEOTIDE SEQUENCE [LARGE SCALE GENOMIC DNA]</scope>
    <source>
        <strain evidence="5 6">Bolton</strain>
    </source>
</reference>
<evidence type="ECO:0008006" key="7">
    <source>
        <dbReference type="Google" id="ProtNLM"/>
    </source>
</evidence>
<dbReference type="PANTHER" id="PTHR16776">
    <property type="entry name" value="EXTRACELLULAR MATRIX PROTEIN 1"/>
    <property type="match status" value="1"/>
</dbReference>
<dbReference type="STRING" id="623744.A0A553R5I3"/>
<evidence type="ECO:0000256" key="1">
    <source>
        <dbReference type="ARBA" id="ARBA00004613"/>
    </source>
</evidence>
<evidence type="ECO:0000313" key="5">
    <source>
        <dbReference type="EMBL" id="TRY97446.1"/>
    </source>
</evidence>
<keyword evidence="6" id="KW-1185">Reference proteome</keyword>
<dbReference type="Gene3D" id="1.10.246.10">
    <property type="match status" value="1"/>
</dbReference>
<dbReference type="AlphaFoldDB" id="A0A553R5I3"/>
<dbReference type="InterPro" id="IPR008605">
    <property type="entry name" value="ECM1"/>
</dbReference>
<feature type="signal peptide" evidence="4">
    <location>
        <begin position="1"/>
        <end position="23"/>
    </location>
</feature>
<proteinExistence type="predicted"/>
<feature type="chain" id="PRO_5021913229" description="Extracellular matrix protein 1" evidence="4">
    <location>
        <begin position="24"/>
        <end position="253"/>
    </location>
</feature>
<dbReference type="Proteomes" id="UP000316079">
    <property type="component" value="Unassembled WGS sequence"/>
</dbReference>
<sequence length="253" mass="28369">MKMMMSPGAVGLFSLLLALSCEASEDSPTLLQRDVTDKLLDDEPLEKELSPEEREFVMLQRPVWPDLTKVIALGSSEASHGEATNFHPENTPRGPPMFGPRFLGPSVGPEVHFPPAFPNAANLQAICEFSEAPVRYPKEMFPRSGFSNQFRKGEAVNKLQSWYGVCCRLNGTQEEQVCCAEQAWKKSLSAYCFREFTIKTVAYFCCNNKGKARWSCFDKEAPESSYDVLPDLLEGQSRKKSRGFKFNSQACKV</sequence>
<keyword evidence="3" id="KW-0677">Repeat</keyword>
<dbReference type="InterPro" id="IPR020858">
    <property type="entry name" value="Serum_albumin-like"/>
</dbReference>
<dbReference type="SUPFAM" id="SSF48552">
    <property type="entry name" value="Serum albumin-like"/>
    <property type="match status" value="1"/>
</dbReference>
<keyword evidence="2" id="KW-0964">Secreted</keyword>
<dbReference type="EMBL" id="SRMA01025225">
    <property type="protein sequence ID" value="TRY97446.1"/>
    <property type="molecule type" value="Genomic_DNA"/>
</dbReference>
<evidence type="ECO:0000256" key="2">
    <source>
        <dbReference type="ARBA" id="ARBA00022525"/>
    </source>
</evidence>
<accession>A0A553R5I3</accession>
<keyword evidence="4" id="KW-0732">Signal</keyword>
<comment type="caution">
    <text evidence="5">The sequence shown here is derived from an EMBL/GenBank/DDBJ whole genome shotgun (WGS) entry which is preliminary data.</text>
</comment>
<evidence type="ECO:0000313" key="6">
    <source>
        <dbReference type="Proteomes" id="UP000316079"/>
    </source>
</evidence>
<name>A0A553R5I3_9TELE</name>
<protein>
    <recommendedName>
        <fullName evidence="7">Extracellular matrix protein 1</fullName>
    </recommendedName>
</protein>
<gene>
    <name evidence="5" type="ORF">DNTS_008193</name>
</gene>
<dbReference type="GO" id="GO:0007165">
    <property type="term" value="P:signal transduction"/>
    <property type="evidence" value="ECO:0007669"/>
    <property type="project" value="InterPro"/>
</dbReference>
<dbReference type="GO" id="GO:0005615">
    <property type="term" value="C:extracellular space"/>
    <property type="evidence" value="ECO:0007669"/>
    <property type="project" value="InterPro"/>
</dbReference>
<dbReference type="PROSITE" id="PS51257">
    <property type="entry name" value="PROKAR_LIPOPROTEIN"/>
    <property type="match status" value="1"/>
</dbReference>
<evidence type="ECO:0000256" key="4">
    <source>
        <dbReference type="SAM" id="SignalP"/>
    </source>
</evidence>
<dbReference type="OrthoDB" id="9889855at2759"/>
<dbReference type="PANTHER" id="PTHR16776:SF3">
    <property type="entry name" value="EXTRACELLULAR MATRIX PROTEIN 1"/>
    <property type="match status" value="1"/>
</dbReference>
<organism evidence="5 6">
    <name type="scientific">Danionella cerebrum</name>
    <dbReference type="NCBI Taxonomy" id="2873325"/>
    <lineage>
        <taxon>Eukaryota</taxon>
        <taxon>Metazoa</taxon>
        <taxon>Chordata</taxon>
        <taxon>Craniata</taxon>
        <taxon>Vertebrata</taxon>
        <taxon>Euteleostomi</taxon>
        <taxon>Actinopterygii</taxon>
        <taxon>Neopterygii</taxon>
        <taxon>Teleostei</taxon>
        <taxon>Ostariophysi</taxon>
        <taxon>Cypriniformes</taxon>
        <taxon>Danionidae</taxon>
        <taxon>Danioninae</taxon>
        <taxon>Danionella</taxon>
    </lineage>
</organism>
<dbReference type="GO" id="GO:0030500">
    <property type="term" value="P:regulation of bone mineralization"/>
    <property type="evidence" value="ECO:0007669"/>
    <property type="project" value="TreeGrafter"/>
</dbReference>
<comment type="subcellular location">
    <subcellularLocation>
        <location evidence="1">Secreted</location>
    </subcellularLocation>
</comment>
<evidence type="ECO:0000256" key="3">
    <source>
        <dbReference type="ARBA" id="ARBA00022737"/>
    </source>
</evidence>
<dbReference type="Pfam" id="PF05782">
    <property type="entry name" value="ECM1"/>
    <property type="match status" value="1"/>
</dbReference>